<dbReference type="Proteomes" id="UP000095287">
    <property type="component" value="Unplaced"/>
</dbReference>
<keyword evidence="3" id="KW-1185">Reference proteome</keyword>
<reference evidence="4" key="1">
    <citation type="submission" date="2016-11" db="UniProtKB">
        <authorList>
            <consortium name="WormBaseParasite"/>
        </authorList>
    </citation>
    <scope>IDENTIFICATION</scope>
</reference>
<evidence type="ECO:0000313" key="3">
    <source>
        <dbReference type="Proteomes" id="UP000095287"/>
    </source>
</evidence>
<protein>
    <submittedName>
        <fullName evidence="4">Ovule protein</fullName>
    </submittedName>
</protein>
<accession>A0A1I7Y2W4</accession>
<dbReference type="WBParaSite" id="L893_g12185.t1">
    <property type="protein sequence ID" value="L893_g12185.t1"/>
    <property type="gene ID" value="L893_g12185"/>
</dbReference>
<evidence type="ECO:0000313" key="4">
    <source>
        <dbReference type="WBParaSite" id="L893_g12185.t1"/>
    </source>
</evidence>
<feature type="region of interest" description="Disordered" evidence="1">
    <location>
        <begin position="51"/>
        <end position="72"/>
    </location>
</feature>
<dbReference type="AlphaFoldDB" id="A0A1I7Y2W4"/>
<sequence>MTFEFDYFYHHVSSSNPERLTPVYLMMTIVFDVKVPTVKLAMQLRGKNRKISVSGSKERGKRCQRGRRCKEV</sequence>
<organism evidence="3 4">
    <name type="scientific">Steinernema glaseri</name>
    <dbReference type="NCBI Taxonomy" id="37863"/>
    <lineage>
        <taxon>Eukaryota</taxon>
        <taxon>Metazoa</taxon>
        <taxon>Ecdysozoa</taxon>
        <taxon>Nematoda</taxon>
        <taxon>Chromadorea</taxon>
        <taxon>Rhabditida</taxon>
        <taxon>Tylenchina</taxon>
        <taxon>Panagrolaimomorpha</taxon>
        <taxon>Strongyloidoidea</taxon>
        <taxon>Steinernematidae</taxon>
        <taxon>Steinernema</taxon>
    </lineage>
</organism>
<evidence type="ECO:0000256" key="2">
    <source>
        <dbReference type="SAM" id="Phobius"/>
    </source>
</evidence>
<feature type="compositionally biased region" description="Basic residues" evidence="1">
    <location>
        <begin position="59"/>
        <end position="72"/>
    </location>
</feature>
<feature type="transmembrane region" description="Helical" evidence="2">
    <location>
        <begin position="23"/>
        <end position="42"/>
    </location>
</feature>
<keyword evidence="2" id="KW-0812">Transmembrane</keyword>
<proteinExistence type="predicted"/>
<evidence type="ECO:0000256" key="1">
    <source>
        <dbReference type="SAM" id="MobiDB-lite"/>
    </source>
</evidence>
<name>A0A1I7Y2W4_9BILA</name>
<keyword evidence="2" id="KW-1133">Transmembrane helix</keyword>
<keyword evidence="2" id="KW-0472">Membrane</keyword>